<dbReference type="InterPro" id="IPR007435">
    <property type="entry name" value="DUF484"/>
</dbReference>
<evidence type="ECO:0000313" key="1">
    <source>
        <dbReference type="EMBL" id="TXR54573.1"/>
    </source>
</evidence>
<dbReference type="RefSeq" id="WP_147713971.1">
    <property type="nucleotide sequence ID" value="NZ_VKAD01000001.1"/>
</dbReference>
<dbReference type="InterPro" id="IPR029016">
    <property type="entry name" value="GAF-like_dom_sf"/>
</dbReference>
<dbReference type="Proteomes" id="UP000321764">
    <property type="component" value="Unassembled WGS sequence"/>
</dbReference>
<evidence type="ECO:0000313" key="2">
    <source>
        <dbReference type="Proteomes" id="UP000321764"/>
    </source>
</evidence>
<protein>
    <submittedName>
        <fullName evidence="1">DUF484 family protein</fullName>
    </submittedName>
</protein>
<sequence>MNNELKKLQVTEQEVVQYLTQRPDFFIDHSELLTQLHLKHDSGDAISLIERQNHILRQQNIDLVDRLEQFIDVAQRNDRLFFKLQDLVIKLLPCHTTNQICRVLNTELKEQFDVDEVQLVLNQPHHTDSDLWQHFEQDNLLAHFGSVISELKNQCGEFDQELRDRVFVSGEIKSLAMAAICRGERAIGVLVLGSQSKEHYRSSTDTLFLGHLAKVVSQLLDRC</sequence>
<comment type="caution">
    <text evidence="1">The sequence shown here is derived from an EMBL/GenBank/DDBJ whole genome shotgun (WGS) entry which is preliminary data.</text>
</comment>
<dbReference type="OrthoDB" id="8525200at2"/>
<accession>A0A5C8ZBN8</accession>
<dbReference type="Gene3D" id="3.30.450.40">
    <property type="match status" value="1"/>
</dbReference>
<name>A0A5C8ZBN8_9GAMM</name>
<dbReference type="AlphaFoldDB" id="A0A5C8ZBN8"/>
<dbReference type="Pfam" id="PF04340">
    <property type="entry name" value="DUF484"/>
    <property type="match status" value="1"/>
</dbReference>
<dbReference type="EMBL" id="VKAD01000001">
    <property type="protein sequence ID" value="TXR54573.1"/>
    <property type="molecule type" value="Genomic_DNA"/>
</dbReference>
<gene>
    <name evidence="1" type="ORF">FME95_08565</name>
</gene>
<dbReference type="SUPFAM" id="SSF55781">
    <property type="entry name" value="GAF domain-like"/>
    <property type="match status" value="1"/>
</dbReference>
<organism evidence="1 2">
    <name type="scientific">Reinekea thalattae</name>
    <dbReference type="NCBI Taxonomy" id="2593301"/>
    <lineage>
        <taxon>Bacteria</taxon>
        <taxon>Pseudomonadati</taxon>
        <taxon>Pseudomonadota</taxon>
        <taxon>Gammaproteobacteria</taxon>
        <taxon>Oceanospirillales</taxon>
        <taxon>Saccharospirillaceae</taxon>
        <taxon>Reinekea</taxon>
    </lineage>
</organism>
<keyword evidence="2" id="KW-1185">Reference proteome</keyword>
<proteinExistence type="predicted"/>
<dbReference type="PANTHER" id="PTHR38765">
    <property type="entry name" value="DUF484 DOMAIN-CONTAINING PROTEIN"/>
    <property type="match status" value="1"/>
</dbReference>
<dbReference type="PANTHER" id="PTHR38765:SF1">
    <property type="entry name" value="DUF484 DOMAIN-CONTAINING PROTEIN"/>
    <property type="match status" value="1"/>
</dbReference>
<reference evidence="1 2" key="1">
    <citation type="submission" date="2019-07" db="EMBL/GenBank/DDBJ databases">
        <title>Reinekea sp. strain SSH23 genome sequencing and assembly.</title>
        <authorList>
            <person name="Kim I."/>
        </authorList>
    </citation>
    <scope>NUCLEOTIDE SEQUENCE [LARGE SCALE GENOMIC DNA]</scope>
    <source>
        <strain evidence="1 2">SSH23</strain>
    </source>
</reference>